<dbReference type="EMBL" id="JAHFZB010000007">
    <property type="protein sequence ID" value="KAK6487723.1"/>
    <property type="molecule type" value="Genomic_DNA"/>
</dbReference>
<dbReference type="Gene3D" id="3.30.70.1010">
    <property type="entry name" value="Translation elongation factor EF1B, gamma chain, conserved domain"/>
    <property type="match status" value="1"/>
</dbReference>
<keyword evidence="7" id="KW-1185">Reference proteome</keyword>
<accession>A0ABR0ZSE9</accession>
<evidence type="ECO:0000256" key="2">
    <source>
        <dbReference type="ARBA" id="ARBA00011237"/>
    </source>
</evidence>
<feature type="domain" description="EF-1-gamma C-terminal" evidence="4">
    <location>
        <begin position="77"/>
        <end position="175"/>
    </location>
</feature>
<keyword evidence="3" id="KW-0251">Elongation factor</keyword>
<evidence type="ECO:0000313" key="6">
    <source>
        <dbReference type="EMBL" id="KAK6487723.1"/>
    </source>
</evidence>
<evidence type="ECO:0000259" key="5">
    <source>
        <dbReference type="PROSITE" id="PS50404"/>
    </source>
</evidence>
<keyword evidence="3" id="KW-0648">Protein biosynthesis</keyword>
<organism evidence="6 7">
    <name type="scientific">Huso huso</name>
    <name type="common">Beluga</name>
    <name type="synonym">Acipenser huso</name>
    <dbReference type="NCBI Taxonomy" id="61971"/>
    <lineage>
        <taxon>Eukaryota</taxon>
        <taxon>Metazoa</taxon>
        <taxon>Chordata</taxon>
        <taxon>Craniata</taxon>
        <taxon>Vertebrata</taxon>
        <taxon>Euteleostomi</taxon>
        <taxon>Actinopterygii</taxon>
        <taxon>Chondrostei</taxon>
        <taxon>Acipenseriformes</taxon>
        <taxon>Acipenseridae</taxon>
        <taxon>Huso</taxon>
    </lineage>
</organism>
<comment type="subunit">
    <text evidence="2">EF-1 is composed of four subunits: alpha, beta, delta, and gamma.</text>
</comment>
<dbReference type="InterPro" id="IPR036249">
    <property type="entry name" value="Thioredoxin-like_sf"/>
</dbReference>
<dbReference type="InterPro" id="IPR001662">
    <property type="entry name" value="EF1B_G_C"/>
</dbReference>
<dbReference type="SMART" id="SM01183">
    <property type="entry name" value="EF1G"/>
    <property type="match status" value="1"/>
</dbReference>
<dbReference type="PROSITE" id="PS50404">
    <property type="entry name" value="GST_NTER"/>
    <property type="match status" value="1"/>
</dbReference>
<dbReference type="PANTHER" id="PTHR43986:SF1">
    <property type="entry name" value="ELONGATION FACTOR 1-GAMMA"/>
    <property type="match status" value="1"/>
</dbReference>
<dbReference type="InterPro" id="IPR036433">
    <property type="entry name" value="EF1B_G_C_sf"/>
</dbReference>
<evidence type="ECO:0000313" key="7">
    <source>
        <dbReference type="Proteomes" id="UP001369086"/>
    </source>
</evidence>
<name>A0ABR0ZSE9_HUSHU</name>
<dbReference type="PANTHER" id="PTHR43986">
    <property type="entry name" value="ELONGATION FACTOR 1-GAMMA"/>
    <property type="match status" value="1"/>
</dbReference>
<comment type="caution">
    <text evidence="6">The sequence shown here is derived from an EMBL/GenBank/DDBJ whole genome shotgun (WGS) entry which is preliminary data.</text>
</comment>
<evidence type="ECO:0000256" key="3">
    <source>
        <dbReference type="PROSITE-ProRule" id="PRU00519"/>
    </source>
</evidence>
<dbReference type="Pfam" id="PF02798">
    <property type="entry name" value="GST_N"/>
    <property type="match status" value="1"/>
</dbReference>
<reference evidence="6 7" key="1">
    <citation type="submission" date="2021-05" db="EMBL/GenBank/DDBJ databases">
        <authorList>
            <person name="Zahm M."/>
            <person name="Klopp C."/>
            <person name="Cabau C."/>
            <person name="Kuhl H."/>
            <person name="Suciu R."/>
            <person name="Ciorpac M."/>
            <person name="Holostenco D."/>
            <person name="Gessner J."/>
            <person name="Wuertz S."/>
            <person name="Hohne C."/>
            <person name="Stock M."/>
            <person name="Gislard M."/>
            <person name="Lluch J."/>
            <person name="Milhes M."/>
            <person name="Lampietro C."/>
            <person name="Lopez Roques C."/>
            <person name="Donnadieu C."/>
            <person name="Du K."/>
            <person name="Schartl M."/>
            <person name="Guiguen Y."/>
        </authorList>
    </citation>
    <scope>NUCLEOTIDE SEQUENCE [LARGE SCALE GENOMIC DNA]</scope>
    <source>
        <strain evidence="6">Hh-F2</strain>
        <tissue evidence="6">Blood</tissue>
    </source>
</reference>
<dbReference type="Pfam" id="PF00647">
    <property type="entry name" value="EF1G"/>
    <property type="match status" value="1"/>
</dbReference>
<proteinExistence type="predicted"/>
<evidence type="ECO:0000259" key="4">
    <source>
        <dbReference type="PROSITE" id="PS50040"/>
    </source>
</evidence>
<evidence type="ECO:0000256" key="1">
    <source>
        <dbReference type="ARBA" id="ARBA00003468"/>
    </source>
</evidence>
<feature type="domain" description="GST N-terminal" evidence="5">
    <location>
        <begin position="1"/>
        <end position="62"/>
    </location>
</feature>
<dbReference type="Proteomes" id="UP001369086">
    <property type="component" value="Unassembled WGS sequence"/>
</dbReference>
<dbReference type="Gene3D" id="3.40.30.10">
    <property type="entry name" value="Glutaredoxin"/>
    <property type="match status" value="1"/>
</dbReference>
<dbReference type="InterPro" id="IPR004045">
    <property type="entry name" value="Glutathione_S-Trfase_N"/>
</dbReference>
<gene>
    <name evidence="6" type="ORF">HHUSO_G8980</name>
</gene>
<sequence length="175" mass="20289">MQRRLAYESLYTYPDFWMSYPNRILAKFPFGKVPAFEGENGFHIHESNAIAHYGGRALCLLIADNHAGCKTMKVSDMFQHLERLRKNSFTIMAVFGKDGDDSISGVWLFRGQQLAFEDCDVSQLCDDWKVDYGSYSWRKLDPDGEESKTLMKEYLCWEGEFKHVGKPFNQGKIFK</sequence>
<dbReference type="SUPFAM" id="SSF89942">
    <property type="entry name" value="eEF1-gamma domain"/>
    <property type="match status" value="1"/>
</dbReference>
<protein>
    <submittedName>
        <fullName evidence="6">Elongation factor 1-gamma-like</fullName>
    </submittedName>
</protein>
<comment type="function">
    <text evidence="1">Probably plays a role in anchoring the complex to other cellular components.</text>
</comment>
<dbReference type="SUPFAM" id="SSF52833">
    <property type="entry name" value="Thioredoxin-like"/>
    <property type="match status" value="1"/>
</dbReference>
<dbReference type="InterPro" id="IPR050802">
    <property type="entry name" value="EF-GSTs"/>
</dbReference>
<dbReference type="PROSITE" id="PS50040">
    <property type="entry name" value="EF1G_C"/>
    <property type="match status" value="1"/>
</dbReference>